<feature type="binding site" evidence="9">
    <location>
        <position position="465"/>
    </location>
    <ligand>
        <name>Zn(2+)</name>
        <dbReference type="ChEBI" id="CHEBI:29105"/>
        <label>2</label>
    </ligand>
</feature>
<dbReference type="GO" id="GO:0006325">
    <property type="term" value="P:chromatin organization"/>
    <property type="evidence" value="ECO:0007669"/>
    <property type="project" value="UniProtKB-KW"/>
</dbReference>
<evidence type="ECO:0000256" key="12">
    <source>
        <dbReference type="SAM" id="MobiDB-lite"/>
    </source>
</evidence>
<feature type="site" description="Histone H3K4me3 binding" evidence="8">
    <location>
        <position position="439"/>
    </location>
</feature>
<evidence type="ECO:0000256" key="10">
    <source>
        <dbReference type="PROSITE-ProRule" id="PRU00146"/>
    </source>
</evidence>
<keyword evidence="4 10" id="KW-0863">Zinc-finger</keyword>
<evidence type="ECO:0000256" key="3">
    <source>
        <dbReference type="ARBA" id="ARBA00022723"/>
    </source>
</evidence>
<gene>
    <name evidence="14" type="ORF">GSI_13458</name>
</gene>
<dbReference type="Proteomes" id="UP000230002">
    <property type="component" value="Unassembled WGS sequence"/>
</dbReference>
<feature type="region of interest" description="Disordered" evidence="12">
    <location>
        <begin position="1"/>
        <end position="56"/>
    </location>
</feature>
<dbReference type="GO" id="GO:0000785">
    <property type="term" value="C:chromatin"/>
    <property type="evidence" value="ECO:0007669"/>
    <property type="project" value="UniProtKB-ARBA"/>
</dbReference>
<dbReference type="InterPro" id="IPR013083">
    <property type="entry name" value="Znf_RING/FYVE/PHD"/>
</dbReference>
<dbReference type="EMBL" id="AYKW01000067">
    <property type="protein sequence ID" value="PIL23709.1"/>
    <property type="molecule type" value="Genomic_DNA"/>
</dbReference>
<dbReference type="GO" id="GO:0005634">
    <property type="term" value="C:nucleus"/>
    <property type="evidence" value="ECO:0007669"/>
    <property type="project" value="UniProtKB-SubCell"/>
</dbReference>
<feature type="binding site" evidence="9">
    <location>
        <position position="452"/>
    </location>
    <ligand>
        <name>Zn(2+)</name>
        <dbReference type="ChEBI" id="CHEBI:29105"/>
        <label>1</label>
    </ligand>
</feature>
<evidence type="ECO:0000313" key="15">
    <source>
        <dbReference type="Proteomes" id="UP000230002"/>
    </source>
</evidence>
<feature type="compositionally biased region" description="Basic residues" evidence="12">
    <location>
        <begin position="1"/>
        <end position="10"/>
    </location>
</feature>
<feature type="binding site" evidence="9">
    <location>
        <position position="438"/>
    </location>
    <ligand>
        <name>Zn(2+)</name>
        <dbReference type="ChEBI" id="CHEBI:29105"/>
        <label>2</label>
    </ligand>
</feature>
<dbReference type="SMART" id="SM01408">
    <property type="entry name" value="ING"/>
    <property type="match status" value="1"/>
</dbReference>
<dbReference type="GO" id="GO:0006355">
    <property type="term" value="P:regulation of DNA-templated transcription"/>
    <property type="evidence" value="ECO:0007669"/>
    <property type="project" value="TreeGrafter"/>
</dbReference>
<dbReference type="PANTHER" id="PTHR10333:SF42">
    <property type="entry name" value="INHIBITOR OF GROWTH PROTEIN 5"/>
    <property type="match status" value="1"/>
</dbReference>
<keyword evidence="15" id="KW-1185">Reference proteome</keyword>
<dbReference type="SMART" id="SM00249">
    <property type="entry name" value="PHD"/>
    <property type="match status" value="1"/>
</dbReference>
<feature type="site" description="Histone H3K4me3 binding" evidence="8">
    <location>
        <position position="447"/>
    </location>
</feature>
<evidence type="ECO:0000256" key="11">
    <source>
        <dbReference type="RuleBase" id="RU361213"/>
    </source>
</evidence>
<evidence type="ECO:0000313" key="14">
    <source>
        <dbReference type="EMBL" id="PIL23709.1"/>
    </source>
</evidence>
<reference evidence="14 15" key="1">
    <citation type="journal article" date="2015" name="Sci. Rep.">
        <title>Chromosome-level genome map provides insights into diverse defense mechanisms in the medicinal fungus Ganoderma sinense.</title>
        <authorList>
            <person name="Zhu Y."/>
            <person name="Xu J."/>
            <person name="Sun C."/>
            <person name="Zhou S."/>
            <person name="Xu H."/>
            <person name="Nelson D.R."/>
            <person name="Qian J."/>
            <person name="Song J."/>
            <person name="Luo H."/>
            <person name="Xiang L."/>
            <person name="Li Y."/>
            <person name="Xu Z."/>
            <person name="Ji A."/>
            <person name="Wang L."/>
            <person name="Lu S."/>
            <person name="Hayward A."/>
            <person name="Sun W."/>
            <person name="Li X."/>
            <person name="Schwartz D.C."/>
            <person name="Wang Y."/>
            <person name="Chen S."/>
        </authorList>
    </citation>
    <scope>NUCLEOTIDE SEQUENCE [LARGE SCALE GENOMIC DNA]</scope>
    <source>
        <strain evidence="14 15">ZZ0214-1</strain>
    </source>
</reference>
<dbReference type="InterPro" id="IPR059153">
    <property type="entry name" value="NSD_PHD-1st"/>
</dbReference>
<dbReference type="CDD" id="cd15587">
    <property type="entry name" value="PHD_Yng1p_like"/>
    <property type="match status" value="1"/>
</dbReference>
<evidence type="ECO:0000256" key="2">
    <source>
        <dbReference type="ARBA" id="ARBA00010210"/>
    </source>
</evidence>
<dbReference type="AlphaFoldDB" id="A0A2G8RQC9"/>
<dbReference type="InterPro" id="IPR001965">
    <property type="entry name" value="Znf_PHD"/>
</dbReference>
<accession>A0A2G8RQC9</accession>
<feature type="region of interest" description="Disordered" evidence="12">
    <location>
        <begin position="302"/>
        <end position="380"/>
    </location>
</feature>
<dbReference type="InterPro" id="IPR028651">
    <property type="entry name" value="ING_fam"/>
</dbReference>
<dbReference type="GO" id="GO:0008270">
    <property type="term" value="F:zinc ion binding"/>
    <property type="evidence" value="ECO:0007669"/>
    <property type="project" value="UniProtKB-KW"/>
</dbReference>
<feature type="compositionally biased region" description="Polar residues" evidence="12">
    <location>
        <begin position="19"/>
        <end position="30"/>
    </location>
</feature>
<feature type="domain" description="PHD-type" evidence="13">
    <location>
        <begin position="422"/>
        <end position="471"/>
    </location>
</feature>
<dbReference type="Gene3D" id="3.30.40.10">
    <property type="entry name" value="Zinc/RING finger domain, C3HC4 (zinc finger)"/>
    <property type="match status" value="1"/>
</dbReference>
<comment type="caution">
    <text evidence="14">The sequence shown here is derived from an EMBL/GenBank/DDBJ whole genome shotgun (WGS) entry which is preliminary data.</text>
</comment>
<dbReference type="Pfam" id="PF23011">
    <property type="entry name" value="PHD-1st_NSD"/>
    <property type="match status" value="1"/>
</dbReference>
<dbReference type="PROSITE" id="PS01359">
    <property type="entry name" value="ZF_PHD_1"/>
    <property type="match status" value="1"/>
</dbReference>
<comment type="similarity">
    <text evidence="2 11">Belongs to the ING family.</text>
</comment>
<dbReference type="InterPro" id="IPR011011">
    <property type="entry name" value="Znf_FYVE_PHD"/>
</dbReference>
<dbReference type="InterPro" id="IPR019787">
    <property type="entry name" value="Znf_PHD-finger"/>
</dbReference>
<dbReference type="PANTHER" id="PTHR10333">
    <property type="entry name" value="INHIBITOR OF GROWTH PROTEIN"/>
    <property type="match status" value="1"/>
</dbReference>
<feature type="compositionally biased region" description="Basic residues" evidence="12">
    <location>
        <begin position="351"/>
        <end position="365"/>
    </location>
</feature>
<name>A0A2G8RQC9_9APHY</name>
<feature type="compositionally biased region" description="Polar residues" evidence="12">
    <location>
        <begin position="124"/>
        <end position="136"/>
    </location>
</feature>
<comment type="domain">
    <text evidence="11">The PHD-type zinc finger mediates the binding to H3K4me3.</text>
</comment>
<evidence type="ECO:0000256" key="9">
    <source>
        <dbReference type="PIRSR" id="PIRSR628651-51"/>
    </source>
</evidence>
<feature type="compositionally biased region" description="Pro residues" evidence="12">
    <location>
        <begin position="302"/>
        <end position="316"/>
    </location>
</feature>
<comment type="subunit">
    <text evidence="11">Component of an histone acetyltransferase complex. Interacts with H3K4me3 and to a lesser extent with H3K4me2.</text>
</comment>
<keyword evidence="6 11" id="KW-0156">Chromatin regulator</keyword>
<dbReference type="SUPFAM" id="SSF57903">
    <property type="entry name" value="FYVE/PHD zinc finger"/>
    <property type="match status" value="1"/>
</dbReference>
<dbReference type="Gene3D" id="6.10.140.1740">
    <property type="match status" value="1"/>
</dbReference>
<dbReference type="InterPro" id="IPR019786">
    <property type="entry name" value="Zinc_finger_PHD-type_CS"/>
</dbReference>
<keyword evidence="3 9" id="KW-0479">Metal-binding</keyword>
<evidence type="ECO:0000256" key="7">
    <source>
        <dbReference type="ARBA" id="ARBA00023242"/>
    </source>
</evidence>
<dbReference type="Pfam" id="PF12998">
    <property type="entry name" value="ING"/>
    <property type="match status" value="2"/>
</dbReference>
<feature type="binding site" evidence="9">
    <location>
        <position position="449"/>
    </location>
    <ligand>
        <name>Zn(2+)</name>
        <dbReference type="ChEBI" id="CHEBI:29105"/>
        <label>1</label>
    </ligand>
</feature>
<feature type="compositionally biased region" description="Low complexity" evidence="12">
    <location>
        <begin position="184"/>
        <end position="195"/>
    </location>
</feature>
<evidence type="ECO:0000259" key="13">
    <source>
        <dbReference type="PROSITE" id="PS50016"/>
    </source>
</evidence>
<evidence type="ECO:0000256" key="1">
    <source>
        <dbReference type="ARBA" id="ARBA00004123"/>
    </source>
</evidence>
<dbReference type="InterPro" id="IPR024610">
    <property type="entry name" value="ING_N_histone-binding"/>
</dbReference>
<proteinExistence type="inferred from homology"/>
<feature type="binding site" evidence="9">
    <location>
        <position position="468"/>
    </location>
    <ligand>
        <name>Zn(2+)</name>
        <dbReference type="ChEBI" id="CHEBI:29105"/>
        <label>2</label>
    </ligand>
</feature>
<dbReference type="OrthoDB" id="5411773at2759"/>
<feature type="site" description="Histone H3K4me3 binding" evidence="8">
    <location>
        <position position="424"/>
    </location>
</feature>
<dbReference type="STRING" id="1077348.A0A2G8RQC9"/>
<comment type="subcellular location">
    <subcellularLocation>
        <location evidence="1 11">Nucleus</location>
    </subcellularLocation>
</comment>
<feature type="compositionally biased region" description="Polar residues" evidence="12">
    <location>
        <begin position="143"/>
        <end position="176"/>
    </location>
</feature>
<keyword evidence="5 9" id="KW-0862">Zinc</keyword>
<dbReference type="FunFam" id="3.30.40.10:FF:000021">
    <property type="entry name" value="Inhibitor of growth 2b"/>
    <property type="match status" value="1"/>
</dbReference>
<feature type="compositionally biased region" description="Acidic residues" evidence="12">
    <location>
        <begin position="320"/>
        <end position="331"/>
    </location>
</feature>
<comment type="function">
    <text evidence="11">Component of an histone acetyltransferase complex.</text>
</comment>
<feature type="binding site" evidence="9">
    <location>
        <position position="425"/>
    </location>
    <ligand>
        <name>Zn(2+)</name>
        <dbReference type="ChEBI" id="CHEBI:29105"/>
        <label>1</label>
    </ligand>
</feature>
<dbReference type="PROSITE" id="PS50016">
    <property type="entry name" value="ZF_PHD_2"/>
    <property type="match status" value="1"/>
</dbReference>
<sequence length="482" mass="53917">MSARRNKRRRIDTDLDSIASEQPHSSSSPLRKQLEREDDLEHPDSVSPQEAPAEELDVETFAKEREVWDAFREEHYELLEQLPLSIHRAFTLIQELDQQAEEHFSNLTPAILKYVSLRRALADTSDNQDQVASTENLDPPPTTSEQEVSVSSRSPMPNGTPVNGKANSIPPQGTSSHKGRTPPLSSRSLSVVTESSNSTRELLTCMAQSVEEISRASVEKQYLAQHVYDLVDRYIRDLDRSIKEQEASISLGLRPGTHPASIMLPELVVPQFKRTRTALSPPPLELDLPEDTLPIEIAIEPPVPPSQVEEPPPSSPQVPEEPEAEEVEIIDVTEPTETPAEPIPGPVQRAPSRKRKGRKRRKSTKQKPEQTAEPEEGVPDESAALEADEEMVPEPQPTLTLKIPAQAPAVVPALEIVDPNEPRYCFCNQVSFGEMIACDNPTCTREWFHMGCVGVTRSPKGKWYCRECAEFVKKRKGKRRAR</sequence>
<feature type="region of interest" description="Disordered" evidence="12">
    <location>
        <begin position="124"/>
        <end position="195"/>
    </location>
</feature>
<feature type="binding site" evidence="9">
    <location>
        <position position="443"/>
    </location>
    <ligand>
        <name>Zn(2+)</name>
        <dbReference type="ChEBI" id="CHEBI:29105"/>
        <label>2</label>
    </ligand>
</feature>
<evidence type="ECO:0000256" key="8">
    <source>
        <dbReference type="PIRSR" id="PIRSR628651-50"/>
    </source>
</evidence>
<keyword evidence="7 11" id="KW-0539">Nucleus</keyword>
<evidence type="ECO:0000256" key="5">
    <source>
        <dbReference type="ARBA" id="ARBA00022833"/>
    </source>
</evidence>
<organism evidence="14 15">
    <name type="scientific">Ganoderma sinense ZZ0214-1</name>
    <dbReference type="NCBI Taxonomy" id="1077348"/>
    <lineage>
        <taxon>Eukaryota</taxon>
        <taxon>Fungi</taxon>
        <taxon>Dikarya</taxon>
        <taxon>Basidiomycota</taxon>
        <taxon>Agaricomycotina</taxon>
        <taxon>Agaricomycetes</taxon>
        <taxon>Polyporales</taxon>
        <taxon>Polyporaceae</taxon>
        <taxon>Ganoderma</taxon>
    </lineage>
</organism>
<protein>
    <recommendedName>
        <fullName evidence="11">Chromatin modification-related protein</fullName>
    </recommendedName>
</protein>
<feature type="binding site" evidence="9">
    <location>
        <position position="427"/>
    </location>
    <ligand>
        <name>Zn(2+)</name>
        <dbReference type="ChEBI" id="CHEBI:29105"/>
        <label>1</label>
    </ligand>
</feature>
<evidence type="ECO:0000256" key="4">
    <source>
        <dbReference type="ARBA" id="ARBA00022771"/>
    </source>
</evidence>
<evidence type="ECO:0000256" key="6">
    <source>
        <dbReference type="ARBA" id="ARBA00022853"/>
    </source>
</evidence>
<feature type="site" description="Histone H3K4me3 binding" evidence="8">
    <location>
        <position position="435"/>
    </location>
</feature>